<dbReference type="PANTHER" id="PTHR46405:SF2">
    <property type="entry name" value="OS05G0141500 PROTEIN"/>
    <property type="match status" value="1"/>
</dbReference>
<feature type="compositionally biased region" description="Polar residues" evidence="3">
    <location>
        <begin position="289"/>
        <end position="315"/>
    </location>
</feature>
<feature type="region of interest" description="Disordered" evidence="3">
    <location>
        <begin position="714"/>
        <end position="739"/>
    </location>
</feature>
<feature type="compositionally biased region" description="Polar residues" evidence="3">
    <location>
        <begin position="10"/>
        <end position="20"/>
    </location>
</feature>
<feature type="compositionally biased region" description="Basic and acidic residues" evidence="3">
    <location>
        <begin position="222"/>
        <end position="233"/>
    </location>
</feature>
<evidence type="ECO:0000313" key="5">
    <source>
        <dbReference type="EMBL" id="CAA2623985.1"/>
    </source>
</evidence>
<keyword evidence="1" id="KW-0479">Metal-binding</keyword>
<dbReference type="Proteomes" id="UP001189122">
    <property type="component" value="Unassembled WGS sequence"/>
</dbReference>
<organism evidence="5">
    <name type="scientific">Spirodela intermedia</name>
    <name type="common">Intermediate duckweed</name>
    <dbReference type="NCBI Taxonomy" id="51605"/>
    <lineage>
        <taxon>Eukaryota</taxon>
        <taxon>Viridiplantae</taxon>
        <taxon>Streptophyta</taxon>
        <taxon>Embryophyta</taxon>
        <taxon>Tracheophyta</taxon>
        <taxon>Spermatophyta</taxon>
        <taxon>Magnoliopsida</taxon>
        <taxon>Liliopsida</taxon>
        <taxon>Araceae</taxon>
        <taxon>Lemnoideae</taxon>
        <taxon>Spirodela</taxon>
    </lineage>
</organism>
<feature type="region of interest" description="Disordered" evidence="3">
    <location>
        <begin position="1"/>
        <end position="34"/>
    </location>
</feature>
<sequence length="802" mass="89505">MAAAVAIGSTPLSSSLSVQEKGSRNKRKFRADSPLPDLHKLVGPQIDHITYELPPEKPSGKSNLENHPRLCDLCNIAVGHPREEMGMEELQEVDWDGPAEAKLENLLLKHLDSIFKTAIRKIVSHGFTKEVATKAIMRTGLCYGDKDTVSNIVDNTLKLLKNEPGDLQQLQKYVLAEMICVLMEVRPFLSIGNAMWCLLLCDINVSHACEIENDPLNSFCSDDSRDDRSDIQSKPDANVSSAAGLSVADFSTSEPEKTNPVLSSPQHVPQAELPTVSGIPNLPAGRFSASRNVQVLASSDPSAEESNTSSESQPVPSKEKCVVGKKGHGGTSKRESILRQKPIHFEKSYRGYGSKGSLRTTKLGTQGNFVFDRKGTTVSASNGASLNNTSMKLSEGVGRDVSRADNSSNLCFSTRISGSSSGPNSLKSPSSLSTFNTELSLSLTPTRSDGVNHKLNSCSEAESCSSFHGVPSDKRCEQWVPEDKRDETLLKFVSRARALQAQLQEWTEWAQQRVMQTAHRLNKDKAELQSLRREKEEVIRLRKERKSLEESSLKRLAELENALIKAGHQVNRTNASVQKLRGENVKLRYDVEAAKLHAAESAASCQQVSNREVKRNKQFQSWDRERASLQGEFLAEKHKLTQVQQQVTRAKEDLDQLESGCRARERELLEASAKSEEEAMKAEAEDNLRGYKDEIRRLEAEIARLRLTAADPPRSWRRRRGGTPAEEEEEEEEEEGEEEEEVRRERECVMCLCEEMSVVFLPCAHQVVCAKCNELHEKQGMRDCPSCRAPIQQRIRVRYRDS</sequence>
<feature type="coiled-coil region" evidence="2">
    <location>
        <begin position="514"/>
        <end position="551"/>
    </location>
</feature>
<dbReference type="CDD" id="cd23128">
    <property type="entry name" value="RING-HC_MIP1-like"/>
    <property type="match status" value="1"/>
</dbReference>
<reference evidence="5 6" key="1">
    <citation type="submission" date="2019-12" db="EMBL/GenBank/DDBJ databases">
        <authorList>
            <person name="Scholz U."/>
            <person name="Mascher M."/>
            <person name="Fiebig A."/>
        </authorList>
    </citation>
    <scope>NUCLEOTIDE SEQUENCE</scope>
</reference>
<dbReference type="SUPFAM" id="SSF57850">
    <property type="entry name" value="RING/U-box"/>
    <property type="match status" value="1"/>
</dbReference>
<name>A0A7I8IZU1_SPIIN</name>
<dbReference type="PANTHER" id="PTHR46405">
    <property type="entry name" value="OS05G0141500 PROTEIN"/>
    <property type="match status" value="1"/>
</dbReference>
<keyword evidence="1" id="KW-0863">Zinc-finger</keyword>
<dbReference type="InterPro" id="IPR001841">
    <property type="entry name" value="Znf_RING"/>
</dbReference>
<dbReference type="GO" id="GO:0008270">
    <property type="term" value="F:zinc ion binding"/>
    <property type="evidence" value="ECO:0007669"/>
    <property type="project" value="UniProtKB-KW"/>
</dbReference>
<accession>A0A7I8IZU1</accession>
<dbReference type="InterPro" id="IPR046934">
    <property type="entry name" value="PIR2-like"/>
</dbReference>
<protein>
    <recommendedName>
        <fullName evidence="4">RING-type domain-containing protein</fullName>
    </recommendedName>
</protein>
<feature type="domain" description="RING-type" evidence="4">
    <location>
        <begin position="748"/>
        <end position="788"/>
    </location>
</feature>
<feature type="compositionally biased region" description="Acidic residues" evidence="3">
    <location>
        <begin position="725"/>
        <end position="739"/>
    </location>
</feature>
<dbReference type="InterPro" id="IPR046527">
    <property type="entry name" value="PIR2-like_helical"/>
</dbReference>
<evidence type="ECO:0000256" key="1">
    <source>
        <dbReference type="PROSITE-ProRule" id="PRU00175"/>
    </source>
</evidence>
<proteinExistence type="predicted"/>
<dbReference type="PROSITE" id="PS50089">
    <property type="entry name" value="ZF_RING_2"/>
    <property type="match status" value="1"/>
</dbReference>
<evidence type="ECO:0000256" key="2">
    <source>
        <dbReference type="SAM" id="Coils"/>
    </source>
</evidence>
<keyword evidence="6" id="KW-1185">Reference proteome</keyword>
<evidence type="ECO:0000313" key="6">
    <source>
        <dbReference type="Proteomes" id="UP001189122"/>
    </source>
</evidence>
<dbReference type="Pfam" id="PF20235">
    <property type="entry name" value="PIR2-like_helical"/>
    <property type="match status" value="1"/>
</dbReference>
<keyword evidence="2" id="KW-0175">Coiled coil</keyword>
<gene>
    <name evidence="5" type="ORF">SI7747_07009880</name>
</gene>
<keyword evidence="1" id="KW-0862">Zinc</keyword>
<feature type="compositionally biased region" description="Polar residues" evidence="3">
    <location>
        <begin position="238"/>
        <end position="253"/>
    </location>
</feature>
<feature type="region of interest" description="Disordered" evidence="3">
    <location>
        <begin position="222"/>
        <end position="334"/>
    </location>
</feature>
<evidence type="ECO:0000256" key="3">
    <source>
        <dbReference type="SAM" id="MobiDB-lite"/>
    </source>
</evidence>
<dbReference type="EMBL" id="LR743594">
    <property type="protein sequence ID" value="CAA2623985.1"/>
    <property type="molecule type" value="Genomic_DNA"/>
</dbReference>
<dbReference type="EMBL" id="CACRZD030000007">
    <property type="protein sequence ID" value="CAA6663495.1"/>
    <property type="molecule type" value="Genomic_DNA"/>
</dbReference>
<dbReference type="Gene3D" id="3.30.40.10">
    <property type="entry name" value="Zinc/RING finger domain, C3HC4 (zinc finger)"/>
    <property type="match status" value="1"/>
</dbReference>
<evidence type="ECO:0000259" key="4">
    <source>
        <dbReference type="PROSITE" id="PS50089"/>
    </source>
</evidence>
<dbReference type="AlphaFoldDB" id="A0A7I8IZU1"/>
<dbReference type="InterPro" id="IPR013083">
    <property type="entry name" value="Znf_RING/FYVE/PHD"/>
</dbReference>
<dbReference type="Pfam" id="PF13920">
    <property type="entry name" value="zf-C3HC4_3"/>
    <property type="match status" value="1"/>
</dbReference>